<dbReference type="EMBL" id="JAUEPN010000005">
    <property type="protein sequence ID" value="KAK3294290.1"/>
    <property type="molecule type" value="Genomic_DNA"/>
</dbReference>
<dbReference type="Proteomes" id="UP001278766">
    <property type="component" value="Unassembled WGS sequence"/>
</dbReference>
<dbReference type="CDD" id="cd20353">
    <property type="entry name" value="Rcat_RBR_RNF216"/>
    <property type="match status" value="1"/>
</dbReference>
<keyword evidence="6" id="KW-0833">Ubl conjugation pathway</keyword>
<evidence type="ECO:0000256" key="3">
    <source>
        <dbReference type="ARBA" id="ARBA00022723"/>
    </source>
</evidence>
<evidence type="ECO:0000313" key="11">
    <source>
        <dbReference type="EMBL" id="KAK3294290.1"/>
    </source>
</evidence>
<dbReference type="GO" id="GO:0008270">
    <property type="term" value="F:zinc ion binding"/>
    <property type="evidence" value="ECO:0007669"/>
    <property type="project" value="UniProtKB-KW"/>
</dbReference>
<reference evidence="11" key="2">
    <citation type="submission" date="2023-06" db="EMBL/GenBank/DDBJ databases">
        <authorList>
            <consortium name="Lawrence Berkeley National Laboratory"/>
            <person name="Haridas S."/>
            <person name="Hensen N."/>
            <person name="Bonometti L."/>
            <person name="Westerberg I."/>
            <person name="Brannstrom I.O."/>
            <person name="Guillou S."/>
            <person name="Cros-Aarteil S."/>
            <person name="Calhoun S."/>
            <person name="Kuo A."/>
            <person name="Mondo S."/>
            <person name="Pangilinan J."/>
            <person name="Riley R."/>
            <person name="Labutti K."/>
            <person name="Andreopoulos B."/>
            <person name="Lipzen A."/>
            <person name="Chen C."/>
            <person name="Yanf M."/>
            <person name="Daum C."/>
            <person name="Ng V."/>
            <person name="Clum A."/>
            <person name="Steindorff A."/>
            <person name="Ohm R."/>
            <person name="Martin F."/>
            <person name="Silar P."/>
            <person name="Natvig D."/>
            <person name="Lalanne C."/>
            <person name="Gautier V."/>
            <person name="Ament-Velasquez S.L."/>
            <person name="Kruys A."/>
            <person name="Hutchinson M.I."/>
            <person name="Powell A.J."/>
            <person name="Barry K."/>
            <person name="Miller A.N."/>
            <person name="Grigoriev I.V."/>
            <person name="Debuchy R."/>
            <person name="Gladieux P."/>
            <person name="Thoren M.H."/>
            <person name="Johannesson H."/>
        </authorList>
    </citation>
    <scope>NUCLEOTIDE SEQUENCE</scope>
    <source>
        <strain evidence="11">CBS 168.71</strain>
    </source>
</reference>
<keyword evidence="2" id="KW-0808">Transferase</keyword>
<protein>
    <recommendedName>
        <fullName evidence="10">RING-type domain-containing protein</fullName>
    </recommendedName>
</protein>
<dbReference type="InterPro" id="IPR044066">
    <property type="entry name" value="TRIAD_supradom"/>
</dbReference>
<dbReference type="InterPro" id="IPR047546">
    <property type="entry name" value="Rcat_RBR_RNF216"/>
</dbReference>
<evidence type="ECO:0000256" key="8">
    <source>
        <dbReference type="SAM" id="Coils"/>
    </source>
</evidence>
<dbReference type="Pfam" id="PF26200">
    <property type="entry name" value="Rcat_RNF216"/>
    <property type="match status" value="1"/>
</dbReference>
<dbReference type="GO" id="GO:0016740">
    <property type="term" value="F:transferase activity"/>
    <property type="evidence" value="ECO:0007669"/>
    <property type="project" value="UniProtKB-KW"/>
</dbReference>
<evidence type="ECO:0000256" key="7">
    <source>
        <dbReference type="ARBA" id="ARBA00022833"/>
    </source>
</evidence>
<dbReference type="CDD" id="cd20339">
    <property type="entry name" value="BRcat_RBR_RNF216"/>
    <property type="match status" value="1"/>
</dbReference>
<feature type="compositionally biased region" description="Basic and acidic residues" evidence="9">
    <location>
        <begin position="515"/>
        <end position="524"/>
    </location>
</feature>
<keyword evidence="12" id="KW-1185">Reference proteome</keyword>
<keyword evidence="8" id="KW-0175">Coiled coil</keyword>
<keyword evidence="5" id="KW-0863">Zinc-finger</keyword>
<feature type="region of interest" description="Disordered" evidence="9">
    <location>
        <begin position="515"/>
        <end position="540"/>
    </location>
</feature>
<keyword evidence="3" id="KW-0479">Metal-binding</keyword>
<dbReference type="PROSITE" id="PS51873">
    <property type="entry name" value="TRIAD"/>
    <property type="match status" value="1"/>
</dbReference>
<evidence type="ECO:0000259" key="10">
    <source>
        <dbReference type="PROSITE" id="PS51873"/>
    </source>
</evidence>
<evidence type="ECO:0000313" key="12">
    <source>
        <dbReference type="Proteomes" id="UP001278766"/>
    </source>
</evidence>
<evidence type="ECO:0000256" key="2">
    <source>
        <dbReference type="ARBA" id="ARBA00022679"/>
    </source>
</evidence>
<evidence type="ECO:0000256" key="4">
    <source>
        <dbReference type="ARBA" id="ARBA00022737"/>
    </source>
</evidence>
<accession>A0AAE0LR74</accession>
<feature type="coiled-coil region" evidence="8">
    <location>
        <begin position="216"/>
        <end position="252"/>
    </location>
</feature>
<feature type="domain" description="RING-type" evidence="10">
    <location>
        <begin position="254"/>
        <end position="476"/>
    </location>
</feature>
<comment type="pathway">
    <text evidence="1">Protein modification; protein ubiquitination.</text>
</comment>
<reference evidence="11" key="1">
    <citation type="journal article" date="2023" name="Mol. Phylogenet. Evol.">
        <title>Genome-scale phylogeny and comparative genomics of the fungal order Sordariales.</title>
        <authorList>
            <person name="Hensen N."/>
            <person name="Bonometti L."/>
            <person name="Westerberg I."/>
            <person name="Brannstrom I.O."/>
            <person name="Guillou S."/>
            <person name="Cros-Aarteil S."/>
            <person name="Calhoun S."/>
            <person name="Haridas S."/>
            <person name="Kuo A."/>
            <person name="Mondo S."/>
            <person name="Pangilinan J."/>
            <person name="Riley R."/>
            <person name="LaButti K."/>
            <person name="Andreopoulos B."/>
            <person name="Lipzen A."/>
            <person name="Chen C."/>
            <person name="Yan M."/>
            <person name="Daum C."/>
            <person name="Ng V."/>
            <person name="Clum A."/>
            <person name="Steindorff A."/>
            <person name="Ohm R.A."/>
            <person name="Martin F."/>
            <person name="Silar P."/>
            <person name="Natvig D.O."/>
            <person name="Lalanne C."/>
            <person name="Gautier V."/>
            <person name="Ament-Velasquez S.L."/>
            <person name="Kruys A."/>
            <person name="Hutchinson M.I."/>
            <person name="Powell A.J."/>
            <person name="Barry K."/>
            <person name="Miller A.N."/>
            <person name="Grigoriev I.V."/>
            <person name="Debuchy R."/>
            <person name="Gladieux P."/>
            <person name="Hiltunen Thoren M."/>
            <person name="Johannesson H."/>
        </authorList>
    </citation>
    <scope>NUCLEOTIDE SEQUENCE</scope>
    <source>
        <strain evidence="11">CBS 168.71</strain>
    </source>
</reference>
<dbReference type="InterPro" id="IPR047545">
    <property type="entry name" value="BRcat_RBR_RNF216"/>
</dbReference>
<proteinExistence type="predicted"/>
<dbReference type="InterPro" id="IPR051628">
    <property type="entry name" value="LUBAC_E3_Ligases"/>
</dbReference>
<sequence>MGAIRSCSAHLGSYTKEESPSMPAVLRSSLGPGPEIDGKVKCEKDVLSCFPDICPDYLRSQAAEHQWDSQGLITRLLDDLEKDQPYPKRPTVLKRKRPEKIEKDSEEEMRWGFEEDPRLASKGQEYFKLYTKKANALLKAAFQRRYAEDIENTLKANNFQLYTTYLALDKASWSPDAGPIKLKRAYFRRPNPNAEKVLRYGAVHQGEIDAIAAFDAARAACTAKAQEREAKEAQEKQKVQEEEETLQRAKAEGTVADCGCCYEELALSSMIHCDGDTTHWFCRSCAKQMAEHVVGLSKYRLGCMSVDGCDATFSRDQKELFLDDKLTNALELIEQEEVLRLAGIENLESCPFCPYAAEYPPVEENKEFRCENPDCLLISCRLCRQETHIPKACEEAARERGHSARRVIEEAMSAALIRKCNKCGTPFIKENGCNKMTCTRSGCRNVQCYVCSKSCDYNHFDDASRGGKKGNCPLFDNVEDRHKNEVHTAEALARQQVAEENPEVGDELLHINFSERVKEDDARRTAGNPRPPGPPGFRHMVMPVPAFIPVDPGL</sequence>
<evidence type="ECO:0000256" key="1">
    <source>
        <dbReference type="ARBA" id="ARBA00004906"/>
    </source>
</evidence>
<dbReference type="GeneID" id="87835909"/>
<dbReference type="PANTHER" id="PTHR22770:SF47">
    <property type="entry name" value="E3 UBIQUITIN-PROTEIN LIGASE RNF216"/>
    <property type="match status" value="1"/>
</dbReference>
<comment type="caution">
    <text evidence="11">The sequence shown here is derived from an EMBL/GenBank/DDBJ whole genome shotgun (WGS) entry which is preliminary data.</text>
</comment>
<evidence type="ECO:0000256" key="9">
    <source>
        <dbReference type="SAM" id="MobiDB-lite"/>
    </source>
</evidence>
<keyword evidence="4" id="KW-0677">Repeat</keyword>
<evidence type="ECO:0000256" key="6">
    <source>
        <dbReference type="ARBA" id="ARBA00022786"/>
    </source>
</evidence>
<evidence type="ECO:0000256" key="5">
    <source>
        <dbReference type="ARBA" id="ARBA00022771"/>
    </source>
</evidence>
<organism evidence="11 12">
    <name type="scientific">Chaetomium fimeti</name>
    <dbReference type="NCBI Taxonomy" id="1854472"/>
    <lineage>
        <taxon>Eukaryota</taxon>
        <taxon>Fungi</taxon>
        <taxon>Dikarya</taxon>
        <taxon>Ascomycota</taxon>
        <taxon>Pezizomycotina</taxon>
        <taxon>Sordariomycetes</taxon>
        <taxon>Sordariomycetidae</taxon>
        <taxon>Sordariales</taxon>
        <taxon>Chaetomiaceae</taxon>
        <taxon>Chaetomium</taxon>
    </lineage>
</organism>
<gene>
    <name evidence="11" type="ORF">B0H64DRAFT_183856</name>
</gene>
<name>A0AAE0LR74_9PEZI</name>
<dbReference type="SUPFAM" id="SSF57850">
    <property type="entry name" value="RING/U-box"/>
    <property type="match status" value="1"/>
</dbReference>
<dbReference type="Gene3D" id="1.20.120.1750">
    <property type="match status" value="1"/>
</dbReference>
<keyword evidence="7" id="KW-0862">Zinc</keyword>
<dbReference type="AlphaFoldDB" id="A0AAE0LR74"/>
<dbReference type="RefSeq" id="XP_062657804.1">
    <property type="nucleotide sequence ID" value="XM_062798961.1"/>
</dbReference>
<dbReference type="PANTHER" id="PTHR22770">
    <property type="entry name" value="UBIQUITIN CONJUGATING ENZYME 7 INTERACTING PROTEIN-RELATED"/>
    <property type="match status" value="1"/>
</dbReference>